<evidence type="ECO:0000313" key="3">
    <source>
        <dbReference type="Proteomes" id="UP000270468"/>
    </source>
</evidence>
<name>A0A3P5Y0D2_9BACL</name>
<protein>
    <submittedName>
        <fullName evidence="2">Uncharacterized protein</fullName>
    </submittedName>
</protein>
<proteinExistence type="predicted"/>
<keyword evidence="1" id="KW-1133">Transmembrane helix</keyword>
<keyword evidence="1" id="KW-0812">Transmembrane</keyword>
<dbReference type="Proteomes" id="UP000270468">
    <property type="component" value="Unassembled WGS sequence"/>
</dbReference>
<keyword evidence="1" id="KW-0472">Membrane</keyword>
<dbReference type="AlphaFoldDB" id="A0A3P5Y0D2"/>
<reference evidence="2 3" key="1">
    <citation type="submission" date="2018-11" db="EMBL/GenBank/DDBJ databases">
        <authorList>
            <person name="Criscuolo A."/>
        </authorList>
    </citation>
    <scope>NUCLEOTIDE SEQUENCE [LARGE SCALE GENOMIC DNA]</scope>
    <source>
        <strain evidence="2">ATB-66</strain>
    </source>
</reference>
<feature type="transmembrane region" description="Helical" evidence="1">
    <location>
        <begin position="37"/>
        <end position="57"/>
    </location>
</feature>
<dbReference type="RefSeq" id="WP_124071873.1">
    <property type="nucleotide sequence ID" value="NZ_CBCRXF010000035.1"/>
</dbReference>
<sequence>MGKNKRSTPAKLILFCVFFTISVIFQSLVVISSPYMFVKVLNLITVILVSAVIGAFIREIFVLKESEKYQSE</sequence>
<dbReference type="OrthoDB" id="2941012at2"/>
<dbReference type="EMBL" id="UXAV01000065">
    <property type="protein sequence ID" value="VDC33897.1"/>
    <property type="molecule type" value="Genomic_DNA"/>
</dbReference>
<organism evidence="2 3">
    <name type="scientific">Filibacter tadaridae</name>
    <dbReference type="NCBI Taxonomy" id="2483811"/>
    <lineage>
        <taxon>Bacteria</taxon>
        <taxon>Bacillati</taxon>
        <taxon>Bacillota</taxon>
        <taxon>Bacilli</taxon>
        <taxon>Bacillales</taxon>
        <taxon>Caryophanaceae</taxon>
        <taxon>Filibacter</taxon>
    </lineage>
</organism>
<accession>A0A3P5Y0D2</accession>
<evidence type="ECO:0000313" key="2">
    <source>
        <dbReference type="EMBL" id="VDC33897.1"/>
    </source>
</evidence>
<evidence type="ECO:0000256" key="1">
    <source>
        <dbReference type="SAM" id="Phobius"/>
    </source>
</evidence>
<feature type="transmembrane region" description="Helical" evidence="1">
    <location>
        <begin position="12"/>
        <end position="31"/>
    </location>
</feature>
<keyword evidence="3" id="KW-1185">Reference proteome</keyword>
<gene>
    <name evidence="2" type="ORF">FILTAD_03070</name>
</gene>